<dbReference type="InterPro" id="IPR027417">
    <property type="entry name" value="P-loop_NTPase"/>
</dbReference>
<sequence length="312" mass="35594">MKGISKQWHLTTSDLFNHQLRFVYKWILSYKSGEGMQYHFISGLPRSGSTLLSAILLQNPRFHAGMSSPVGTLFNGVLGQCSAGSEFGSVIDANTRRRLLRGLFDAYYADRAPVPVVFDTNRQWCARMPALHDLFPQAKVIACVRNVAWIMDSLERVYRANPFENTKLFNDDVERNTVYSRVETLGQRNRLVGYAWSALKEAYYGEHADSMLVVDYDLLSQAPERVMRLVYEFIGEPWFEHDFEHLSYDAPDFDDALGVSGLHRVKPKVELQPRRTILPPDLFEQFAHMSFWRDGTSSAANVIRTKADAAIS</sequence>
<dbReference type="Proteomes" id="UP000245431">
    <property type="component" value="Chromosome PVE_r1"/>
</dbReference>
<dbReference type="Gene3D" id="3.40.50.300">
    <property type="entry name" value="P-loop containing nucleotide triphosphate hydrolases"/>
    <property type="match status" value="1"/>
</dbReference>
<protein>
    <submittedName>
        <fullName evidence="1">Sulfotransferase</fullName>
    </submittedName>
</protein>
<evidence type="ECO:0000313" key="1">
    <source>
        <dbReference type="EMBL" id="SBW78116.1"/>
    </source>
</evidence>
<dbReference type="EMBL" id="LT599583">
    <property type="protein sequence ID" value="SBW78116.1"/>
    <property type="molecule type" value="Genomic_DNA"/>
</dbReference>
<proteinExistence type="predicted"/>
<accession>A0A1D3JPU3</accession>
<dbReference type="GO" id="GO:0016740">
    <property type="term" value="F:transferase activity"/>
    <property type="evidence" value="ECO:0007669"/>
    <property type="project" value="UniProtKB-KW"/>
</dbReference>
<dbReference type="AlphaFoldDB" id="A0A1D3JPU3"/>
<name>A0A1D3JPU3_PSEVE</name>
<organism evidence="1 2">
    <name type="scientific">Pseudomonas veronii 1YdBTEX2</name>
    <dbReference type="NCBI Taxonomy" id="1295141"/>
    <lineage>
        <taxon>Bacteria</taxon>
        <taxon>Pseudomonadati</taxon>
        <taxon>Pseudomonadota</taxon>
        <taxon>Gammaproteobacteria</taxon>
        <taxon>Pseudomonadales</taxon>
        <taxon>Pseudomonadaceae</taxon>
        <taxon>Pseudomonas</taxon>
    </lineage>
</organism>
<evidence type="ECO:0000313" key="2">
    <source>
        <dbReference type="Proteomes" id="UP000245431"/>
    </source>
</evidence>
<reference evidence="2" key="1">
    <citation type="submission" date="2016-07" db="EMBL/GenBank/DDBJ databases">
        <authorList>
            <person name="Florea S."/>
            <person name="Webb J.S."/>
            <person name="Jaromczyk J."/>
            <person name="Schardl C.L."/>
        </authorList>
    </citation>
    <scope>NUCLEOTIDE SEQUENCE [LARGE SCALE GENOMIC DNA]</scope>
    <source>
        <strain evidence="2">1YdBTEX2</strain>
    </source>
</reference>
<keyword evidence="1" id="KW-0808">Transferase</keyword>
<dbReference type="SUPFAM" id="SSF52540">
    <property type="entry name" value="P-loop containing nucleoside triphosphate hydrolases"/>
    <property type="match status" value="1"/>
</dbReference>
<gene>
    <name evidence="1" type="ORF">PVE_R1G0228</name>
</gene>
<dbReference type="Pfam" id="PF13469">
    <property type="entry name" value="Sulfotransfer_3"/>
    <property type="match status" value="1"/>
</dbReference>